<comment type="subcellular location">
    <subcellularLocation>
        <location evidence="1">Cytoplasm</location>
    </subcellularLocation>
</comment>
<reference evidence="8" key="3">
    <citation type="submission" date="2019-06" db="EMBL/GenBank/DDBJ databases">
        <authorList>
            <person name="Poynton C."/>
            <person name="Hasenbein S."/>
            <person name="Benoit J.B."/>
            <person name="Sepulveda M.S."/>
            <person name="Poelchau M.F."/>
            <person name="Murali S.C."/>
            <person name="Chen S."/>
            <person name="Glastad K.M."/>
            <person name="Werren J.H."/>
            <person name="Vineis J.H."/>
            <person name="Bowen J.L."/>
            <person name="Friedrich M."/>
            <person name="Jones J."/>
            <person name="Robertson H.M."/>
            <person name="Feyereisen R."/>
            <person name="Mechler-Hickson A."/>
            <person name="Mathers N."/>
            <person name="Lee C.E."/>
            <person name="Colbourne J.K."/>
            <person name="Biales A."/>
            <person name="Johnston J.S."/>
            <person name="Wellborn G.A."/>
            <person name="Rosendale A.J."/>
            <person name="Cridge A.G."/>
            <person name="Munoz-Torres M.C."/>
            <person name="Bain P.A."/>
            <person name="Manny A.R."/>
            <person name="Major K.M."/>
            <person name="Lambert F.N."/>
            <person name="Vulpe C.D."/>
            <person name="Tuck P."/>
            <person name="Blalock B.J."/>
            <person name="Lin Y.-Y."/>
            <person name="Smith M.E."/>
            <person name="Ochoa-Acuna H."/>
            <person name="Chen M.-J.M."/>
            <person name="Childers C.P."/>
            <person name="Qu J."/>
            <person name="Dugan S."/>
            <person name="Lee S.L."/>
            <person name="Chao H."/>
            <person name="Dinh H."/>
            <person name="Han Y."/>
            <person name="Doddapaneni H."/>
            <person name="Worley K.C."/>
            <person name="Muzny D.M."/>
            <person name="Gibbs R.A."/>
            <person name="Richards S."/>
        </authorList>
    </citation>
    <scope>NUCLEOTIDE SEQUENCE</scope>
    <source>
        <strain evidence="8">HAZT.00-mixed</strain>
        <tissue evidence="8">Whole organism</tissue>
    </source>
</reference>
<evidence type="ECO:0000313" key="10">
    <source>
        <dbReference type="RefSeq" id="XP_018007743.1"/>
    </source>
</evidence>
<dbReference type="GeneID" id="108665498"/>
<evidence type="ECO:0000313" key="9">
    <source>
        <dbReference type="Proteomes" id="UP000694843"/>
    </source>
</evidence>
<organism evidence="8">
    <name type="scientific">Hyalella azteca</name>
    <name type="common">Amphipod</name>
    <dbReference type="NCBI Taxonomy" id="294128"/>
    <lineage>
        <taxon>Eukaryota</taxon>
        <taxon>Metazoa</taxon>
        <taxon>Ecdysozoa</taxon>
        <taxon>Arthropoda</taxon>
        <taxon>Crustacea</taxon>
        <taxon>Multicrustacea</taxon>
        <taxon>Malacostraca</taxon>
        <taxon>Eumalacostraca</taxon>
        <taxon>Peracarida</taxon>
        <taxon>Amphipoda</taxon>
        <taxon>Senticaudata</taxon>
        <taxon>Talitrida</taxon>
        <taxon>Talitroidea</taxon>
        <taxon>Hyalellidae</taxon>
        <taxon>Hyalella</taxon>
    </lineage>
</organism>
<keyword evidence="5" id="KW-1015">Disulfide bond</keyword>
<dbReference type="SUPFAM" id="SSF52833">
    <property type="entry name" value="Thioredoxin-like"/>
    <property type="match status" value="1"/>
</dbReference>
<dbReference type="OMA" id="PRDYWKN"/>
<gene>
    <name evidence="10" type="primary">LOC108665498</name>
    <name evidence="8" type="ORF">HAZT_HAZT008045</name>
</gene>
<feature type="domain" description="Thioredoxin" evidence="7">
    <location>
        <begin position="7"/>
        <end position="125"/>
    </location>
</feature>
<reference evidence="10" key="4">
    <citation type="submission" date="2025-04" db="UniProtKB">
        <authorList>
            <consortium name="RefSeq"/>
        </authorList>
    </citation>
    <scope>IDENTIFICATION</scope>
    <source>
        <tissue evidence="10">Whole organism</tissue>
    </source>
</reference>
<evidence type="ECO:0000259" key="7">
    <source>
        <dbReference type="Pfam" id="PF06110"/>
    </source>
</evidence>
<evidence type="ECO:0000256" key="3">
    <source>
        <dbReference type="ARBA" id="ARBA00016949"/>
    </source>
</evidence>
<keyword evidence="6" id="KW-0676">Redox-active center</keyword>
<keyword evidence="9" id="KW-1185">Reference proteome</keyword>
<dbReference type="AlphaFoldDB" id="A0A6A0GQ02"/>
<dbReference type="GO" id="GO:0005829">
    <property type="term" value="C:cytosol"/>
    <property type="evidence" value="ECO:0007669"/>
    <property type="project" value="TreeGrafter"/>
</dbReference>
<evidence type="ECO:0000256" key="6">
    <source>
        <dbReference type="ARBA" id="ARBA00023284"/>
    </source>
</evidence>
<dbReference type="Proteomes" id="UP000711488">
    <property type="component" value="Unassembled WGS sequence"/>
</dbReference>
<proteinExistence type="inferred from homology"/>
<dbReference type="InterPro" id="IPR010357">
    <property type="entry name" value="TXNDC17_dom"/>
</dbReference>
<dbReference type="Proteomes" id="UP000694843">
    <property type="component" value="Unplaced"/>
</dbReference>
<dbReference type="PANTHER" id="PTHR12452">
    <property type="entry name" value="42-9-9 PROTEIN-RELATED"/>
    <property type="match status" value="1"/>
</dbReference>
<comment type="similarity">
    <text evidence="2">Belongs to the thioredoxin family.</text>
</comment>
<evidence type="ECO:0000256" key="2">
    <source>
        <dbReference type="ARBA" id="ARBA00008987"/>
    </source>
</evidence>
<dbReference type="Gene3D" id="3.40.30.10">
    <property type="entry name" value="Glutaredoxin"/>
    <property type="match status" value="1"/>
</dbReference>
<reference evidence="8" key="1">
    <citation type="submission" date="2014-08" db="EMBL/GenBank/DDBJ databases">
        <authorList>
            <person name="Murali S."/>
            <person name="Richards S."/>
            <person name="Bandaranaike D."/>
            <person name="Bellair M."/>
            <person name="Blankenburg K."/>
            <person name="Chao H."/>
            <person name="Dinh H."/>
            <person name="Doddapaneni H."/>
            <person name="Dugan-Rocha S."/>
            <person name="Elkadiri S."/>
            <person name="Gnanaolivu R."/>
            <person name="Hughes D."/>
            <person name="Lee S."/>
            <person name="Li M."/>
            <person name="Ming W."/>
            <person name="Munidasa M."/>
            <person name="Muniz J."/>
            <person name="Nguyen L."/>
            <person name="Osuji N."/>
            <person name="Pu L.-L."/>
            <person name="Puazo M."/>
            <person name="Skinner E."/>
            <person name="Qu C."/>
            <person name="Quiroz J."/>
            <person name="Raj R."/>
            <person name="Weissenberger G."/>
            <person name="Xin Y."/>
            <person name="Zou X."/>
            <person name="Han Y."/>
            <person name="Worley K."/>
            <person name="Muzny D."/>
            <person name="Gibbs R."/>
        </authorList>
    </citation>
    <scope>NUCLEOTIDE SEQUENCE</scope>
    <source>
        <strain evidence="8">HAZT.00-mixed</strain>
        <tissue evidence="8">Whole organism</tissue>
    </source>
</reference>
<dbReference type="GO" id="GO:0047134">
    <property type="term" value="F:protein-disulfide reductase [NAD(P)H] activity"/>
    <property type="evidence" value="ECO:0007669"/>
    <property type="project" value="InterPro"/>
</dbReference>
<keyword evidence="4" id="KW-0963">Cytoplasm</keyword>
<evidence type="ECO:0000256" key="1">
    <source>
        <dbReference type="ARBA" id="ARBA00004496"/>
    </source>
</evidence>
<reference evidence="8" key="2">
    <citation type="journal article" date="2018" name="Environ. Sci. Technol.">
        <title>The Toxicogenome of Hyalella azteca: A Model for Sediment Ecotoxicology and Evolutionary Toxicology.</title>
        <authorList>
            <person name="Poynton H.C."/>
            <person name="Hasenbein S."/>
            <person name="Benoit J.B."/>
            <person name="Sepulveda M.S."/>
            <person name="Poelchau M.F."/>
            <person name="Hughes D.S.T."/>
            <person name="Murali S.C."/>
            <person name="Chen S."/>
            <person name="Glastad K.M."/>
            <person name="Goodisman M.A.D."/>
            <person name="Werren J.H."/>
            <person name="Vineis J.H."/>
            <person name="Bowen J.L."/>
            <person name="Friedrich M."/>
            <person name="Jones J."/>
            <person name="Robertson H.M."/>
            <person name="Feyereisen R."/>
            <person name="Mechler-Hickson A."/>
            <person name="Mathers N."/>
            <person name="Lee C.E."/>
            <person name="Colbourne J.K."/>
            <person name="Biales A."/>
            <person name="Johnston J.S."/>
            <person name="Wellborn G.A."/>
            <person name="Rosendale A.J."/>
            <person name="Cridge A.G."/>
            <person name="Munoz-Torres M.C."/>
            <person name="Bain P.A."/>
            <person name="Manny A.R."/>
            <person name="Major K.M."/>
            <person name="Lambert F.N."/>
            <person name="Vulpe C.D."/>
            <person name="Tuck P."/>
            <person name="Blalock B.J."/>
            <person name="Lin Y.Y."/>
            <person name="Smith M.E."/>
            <person name="Ochoa-Acuna H."/>
            <person name="Chen M.M."/>
            <person name="Childers C.P."/>
            <person name="Qu J."/>
            <person name="Dugan S."/>
            <person name="Lee S.L."/>
            <person name="Chao H."/>
            <person name="Dinh H."/>
            <person name="Han Y."/>
            <person name="Doddapaneni H."/>
            <person name="Worley K.C."/>
            <person name="Muzny D.M."/>
            <person name="Gibbs R.A."/>
            <person name="Richards S."/>
        </authorList>
    </citation>
    <scope>NUCLEOTIDE SEQUENCE</scope>
    <source>
        <strain evidence="8">HAZT.00-mixed</strain>
        <tissue evidence="8">Whole organism</tissue>
    </source>
</reference>
<name>A0A6A0GQ02_HYAAZ</name>
<dbReference type="RefSeq" id="XP_018007743.1">
    <property type="nucleotide sequence ID" value="XM_018152254.2"/>
</dbReference>
<dbReference type="OrthoDB" id="78947at2759"/>
<dbReference type="KEGG" id="hazt:108665498"/>
<dbReference type="Pfam" id="PF06110">
    <property type="entry name" value="TXD17-like_Trx"/>
    <property type="match status" value="1"/>
</dbReference>
<sequence length="125" mass="13790">MAQKFEVSGLDEYKEKLESLSSSGKTIIAMFSGGKDPATGQSWCPDCVVAQPVVDKAVSQASEDFIYVYCSVGGRDFWKDKNCVFRTDPSLKLKSVPTLIKVGTPQRLEEAQCANPKLVEMLFED</sequence>
<evidence type="ECO:0000256" key="4">
    <source>
        <dbReference type="ARBA" id="ARBA00022490"/>
    </source>
</evidence>
<evidence type="ECO:0000313" key="8">
    <source>
        <dbReference type="EMBL" id="KAA0184142.1"/>
    </source>
</evidence>
<protein>
    <recommendedName>
        <fullName evidence="3">Thioredoxin domain-containing protein 17</fullName>
    </recommendedName>
</protein>
<dbReference type="EMBL" id="JQDR03017181">
    <property type="protein sequence ID" value="KAA0184142.1"/>
    <property type="molecule type" value="Genomic_DNA"/>
</dbReference>
<dbReference type="FunFam" id="3.40.30.10:FF:000124">
    <property type="entry name" value="Thioredoxin domain-containing 17"/>
    <property type="match status" value="1"/>
</dbReference>
<dbReference type="CDD" id="cd02952">
    <property type="entry name" value="TRP14_like"/>
    <property type="match status" value="1"/>
</dbReference>
<dbReference type="InterPro" id="IPR045108">
    <property type="entry name" value="TXNDC17-like"/>
</dbReference>
<dbReference type="PANTHER" id="PTHR12452:SF0">
    <property type="entry name" value="THIOREDOXIN DOMAIN-CONTAINING PROTEIN 17"/>
    <property type="match status" value="1"/>
</dbReference>
<accession>A0A6A0GQ02</accession>
<evidence type="ECO:0000256" key="5">
    <source>
        <dbReference type="ARBA" id="ARBA00023157"/>
    </source>
</evidence>
<dbReference type="InterPro" id="IPR036249">
    <property type="entry name" value="Thioredoxin-like_sf"/>
</dbReference>